<proteinExistence type="predicted"/>
<evidence type="ECO:0000313" key="2">
    <source>
        <dbReference type="Proteomes" id="UP000198853"/>
    </source>
</evidence>
<keyword evidence="2" id="KW-1185">Reference proteome</keyword>
<protein>
    <submittedName>
        <fullName evidence="1">Uncharacterized protein</fullName>
    </submittedName>
</protein>
<dbReference type="RefSeq" id="WP_090399995.1">
    <property type="nucleotide sequence ID" value="NZ_FNEN01000025.1"/>
</dbReference>
<dbReference type="SUPFAM" id="SSF140931">
    <property type="entry name" value="Fic-like"/>
    <property type="match status" value="1"/>
</dbReference>
<dbReference type="EMBL" id="FNEN01000025">
    <property type="protein sequence ID" value="SDJ26423.1"/>
    <property type="molecule type" value="Genomic_DNA"/>
</dbReference>
<gene>
    <name evidence="1" type="ORF">SAMN04488123_1259</name>
</gene>
<sequence length="59" mass="6993">MRSGYPPLVIKNEHRQDYYQALQNADNGDLTKLLQLCHEQMEQSLQTMLNVIRDTNRPY</sequence>
<organism evidence="1 2">
    <name type="scientific">Natribacillus halophilus</name>
    <dbReference type="NCBI Taxonomy" id="549003"/>
    <lineage>
        <taxon>Bacteria</taxon>
        <taxon>Bacillati</taxon>
        <taxon>Bacillota</taxon>
        <taxon>Bacilli</taxon>
        <taxon>Bacillales</taxon>
        <taxon>Bacillaceae</taxon>
        <taxon>Natribacillus</taxon>
    </lineage>
</organism>
<accession>A0A1G8SB57</accession>
<dbReference type="InterPro" id="IPR036597">
    <property type="entry name" value="Fido-like_dom_sf"/>
</dbReference>
<reference evidence="1 2" key="1">
    <citation type="submission" date="2016-10" db="EMBL/GenBank/DDBJ databases">
        <authorList>
            <person name="de Groot N.N."/>
        </authorList>
    </citation>
    <scope>NUCLEOTIDE SEQUENCE [LARGE SCALE GENOMIC DNA]</scope>
    <source>
        <strain evidence="1 2">DSM 21771</strain>
    </source>
</reference>
<dbReference type="OrthoDB" id="9813719at2"/>
<dbReference type="Gene3D" id="1.10.3290.10">
    <property type="entry name" value="Fido-like domain"/>
    <property type="match status" value="1"/>
</dbReference>
<name>A0A1G8SB57_9BACI</name>
<evidence type="ECO:0000313" key="1">
    <source>
        <dbReference type="EMBL" id="SDJ26423.1"/>
    </source>
</evidence>
<dbReference type="AlphaFoldDB" id="A0A1G8SB57"/>
<dbReference type="Proteomes" id="UP000198853">
    <property type="component" value="Unassembled WGS sequence"/>
</dbReference>